<evidence type="ECO:0000313" key="1">
    <source>
        <dbReference type="EMBL" id="CEF89761.1"/>
    </source>
</evidence>
<sequence>MSKKYNEDTLVIADTQVRSEVNIDHIGNLGEWIARNRPKRIVHIGDHWDMPSLSSYDRGTAKIEGRRVLADIQAGNDAMRVLLDPLRRLQQHQASCKKRIYRPEMHFFIGNHEERIKRYENSNPALQGFIGYDHFDLSDWIVHDFLDVGVIEGVAFAHYFYNPNSGRPYGGSAEHRLNKIKRSFVQGHEQGFKYHIEAVGKKRIHGLVVGSFYTHDESYKGPQGNDHWRGVALLRNHRDGEYDLKLMSVEEFL</sequence>
<name>A0A0A1IV96_9CAUD</name>
<dbReference type="GeneID" id="23680510"/>
<protein>
    <recommendedName>
        <fullName evidence="3">Constituent protein</fullName>
    </recommendedName>
</protein>
<accession>A0A0A1IV96</accession>
<dbReference type="OrthoDB" id="5553at10239"/>
<reference evidence="1 2" key="1">
    <citation type="journal article" date="2015" name="PLoS ONE">
        <title>Investigation of a Large Collection of Pseudomonas aeruginosa Bacteriophages Collected from a Single Environmental Source in Abidjan, Cote d'Ivoire.</title>
        <authorList>
            <person name="Essoh C."/>
            <person name="Latino L."/>
            <person name="Midoux C."/>
            <person name="Blouin Y."/>
            <person name="Loukou G."/>
            <person name="Nguetta S.P."/>
            <person name="Lathro S."/>
            <person name="Cablanmian A."/>
            <person name="Kouassi A.K."/>
            <person name="Vergnaud G."/>
            <person name="Pourcel C."/>
        </authorList>
    </citation>
    <scope>NUCLEOTIDE SEQUENCE [LARGE SCALE GENOMIC DNA]</scope>
    <source>
        <strain evidence="1">Ab22</strain>
    </source>
</reference>
<keyword evidence="2" id="KW-1185">Reference proteome</keyword>
<dbReference type="Proteomes" id="UP000030227">
    <property type="component" value="Segment"/>
</dbReference>
<dbReference type="KEGG" id="vg:23680510"/>
<organism evidence="1 2">
    <name type="scientific">Pseudomonas phage vB_PaeP_C2-10_Ab22</name>
    <dbReference type="NCBI Taxonomy" id="1548906"/>
    <lineage>
        <taxon>Viruses</taxon>
        <taxon>Duplodnaviria</taxon>
        <taxon>Heunggongvirae</taxon>
        <taxon>Uroviricota</taxon>
        <taxon>Caudoviricetes</taxon>
        <taxon>Bruynoghevirus</taxon>
        <taxon>Bruynoghevirus Ab22</taxon>
    </lineage>
</organism>
<evidence type="ECO:0008006" key="3">
    <source>
        <dbReference type="Google" id="ProtNLM"/>
    </source>
</evidence>
<dbReference type="EMBL" id="LN610578">
    <property type="protein sequence ID" value="CEF89761.1"/>
    <property type="molecule type" value="Genomic_DNA"/>
</dbReference>
<dbReference type="InterPro" id="IPR029052">
    <property type="entry name" value="Metallo-depent_PP-like"/>
</dbReference>
<gene>
    <name evidence="1" type="primary">ORF46</name>
</gene>
<dbReference type="RefSeq" id="YP_009125614.1">
    <property type="nucleotide sequence ID" value="NC_026599.1"/>
</dbReference>
<proteinExistence type="predicted"/>
<evidence type="ECO:0000313" key="2">
    <source>
        <dbReference type="Proteomes" id="UP000030227"/>
    </source>
</evidence>
<dbReference type="SUPFAM" id="SSF56300">
    <property type="entry name" value="Metallo-dependent phosphatases"/>
    <property type="match status" value="1"/>
</dbReference>